<reference evidence="2" key="1">
    <citation type="submission" date="2020-10" db="EMBL/GenBank/DDBJ databases">
        <authorList>
            <person name="Roach M.J.R."/>
        </authorList>
    </citation>
    <scope>NUCLEOTIDE SEQUENCE</scope>
    <source>
        <strain evidence="2">CBS 1945</strain>
    </source>
</reference>
<feature type="compositionally biased region" description="Low complexity" evidence="1">
    <location>
        <begin position="269"/>
        <end position="299"/>
    </location>
</feature>
<dbReference type="EMBL" id="CP064815">
    <property type="protein sequence ID" value="QPG76496.1"/>
    <property type="molecule type" value="Genomic_DNA"/>
</dbReference>
<gene>
    <name evidence="2" type="ORF">FOA43_003885</name>
</gene>
<feature type="region of interest" description="Disordered" evidence="1">
    <location>
        <begin position="250"/>
        <end position="299"/>
    </location>
</feature>
<protein>
    <submittedName>
        <fullName evidence="2">Uncharacterized protein</fullName>
    </submittedName>
</protein>
<proteinExistence type="predicted"/>
<dbReference type="Proteomes" id="UP000662931">
    <property type="component" value="Chromosome 4"/>
</dbReference>
<dbReference type="RefSeq" id="XP_038780061.1">
    <property type="nucleotide sequence ID" value="XM_038924133.1"/>
</dbReference>
<sequence length="478" mass="52130">MVPQYQYPGIYYSSGPSNSVPVYQNNGPAYAMNMNPAGPVTVTQMGPVGPIGMTQMVQMTQMNQMVSAGQVAQMTPIGSACAMGPAGVSPSLMQSVQVIPSVFHGPSQSAGTVYHSSAVYKRLKPSTASAAASTDSVVNGMRPQGRPFSSNITGRFLLHDDMTALLLYMNKKNTQRLAVYDFTSATDFKMSNGNGGPITSLTSTSSAPKKSVFCKFEDIGVEAFTSNDLLGSLDSFFGVRHQAIKVLNETGLPKSPSQRTITHHPPIHSANSNAFNRNNNSSENSVSSSNPPSSVSSVKSENSFSFQETSKCSAHALNFILNDKAGCHSPMDSKTDRTGATGMAVSDSLKTNPNFHRYIVDAFGIEEYQFIKAIRDSNGHILKLESVLPPRNNENKIEYSAEWVKRTICYPRYKGGMKIHLICDSQSFILYNDLKMMLWDAKQEDRAITRDATQQSTRLEPAVRNSLFGGRMVYVRII</sequence>
<evidence type="ECO:0000313" key="2">
    <source>
        <dbReference type="EMBL" id="QPG76496.1"/>
    </source>
</evidence>
<evidence type="ECO:0000256" key="1">
    <source>
        <dbReference type="SAM" id="MobiDB-lite"/>
    </source>
</evidence>
<keyword evidence="3" id="KW-1185">Reference proteome</keyword>
<accession>A0A875S5B7</accession>
<evidence type="ECO:0000313" key="3">
    <source>
        <dbReference type="Proteomes" id="UP000662931"/>
    </source>
</evidence>
<dbReference type="OrthoDB" id="4097087at2759"/>
<name>A0A875S5B7_EENNA</name>
<dbReference type="GeneID" id="62197285"/>
<organism evidence="2 3">
    <name type="scientific">Eeniella nana</name>
    <name type="common">Yeast</name>
    <name type="synonym">Brettanomyces nanus</name>
    <dbReference type="NCBI Taxonomy" id="13502"/>
    <lineage>
        <taxon>Eukaryota</taxon>
        <taxon>Fungi</taxon>
        <taxon>Dikarya</taxon>
        <taxon>Ascomycota</taxon>
        <taxon>Saccharomycotina</taxon>
        <taxon>Pichiomycetes</taxon>
        <taxon>Pichiales</taxon>
        <taxon>Pichiaceae</taxon>
        <taxon>Brettanomyces</taxon>
    </lineage>
</organism>
<dbReference type="KEGG" id="bnn:FOA43_003885"/>
<dbReference type="AlphaFoldDB" id="A0A875S5B7"/>